<comment type="caution">
    <text evidence="3">The sequence shown here is derived from an EMBL/GenBank/DDBJ whole genome shotgun (WGS) entry which is preliminary data.</text>
</comment>
<keyword evidence="1" id="KW-0732">Signal</keyword>
<dbReference type="EMBL" id="JANGBQ010000009">
    <property type="protein sequence ID" value="MCQ5082840.1"/>
    <property type="molecule type" value="Genomic_DNA"/>
</dbReference>
<feature type="chain" id="PRO_5042489802" description="Fibronectin type-III domain-containing protein" evidence="1">
    <location>
        <begin position="23"/>
        <end position="637"/>
    </location>
</feature>
<reference evidence="3" key="1">
    <citation type="submission" date="2022-06" db="EMBL/GenBank/DDBJ databases">
        <title>Isolation of gut microbiota from human fecal samples.</title>
        <authorList>
            <person name="Pamer E.G."/>
            <person name="Barat B."/>
            <person name="Waligurski E."/>
            <person name="Medina S."/>
            <person name="Paddock L."/>
            <person name="Mostad J."/>
        </authorList>
    </citation>
    <scope>NUCLEOTIDE SEQUENCE</scope>
    <source>
        <strain evidence="3">DFI.6.22</strain>
    </source>
</reference>
<dbReference type="SMART" id="SM00060">
    <property type="entry name" value="FN3"/>
    <property type="match status" value="3"/>
</dbReference>
<gene>
    <name evidence="3" type="ORF">NE651_08050</name>
</gene>
<organism evidence="3 4">
    <name type="scientific">Alistipes onderdonkii</name>
    <dbReference type="NCBI Taxonomy" id="328813"/>
    <lineage>
        <taxon>Bacteria</taxon>
        <taxon>Pseudomonadati</taxon>
        <taxon>Bacteroidota</taxon>
        <taxon>Bacteroidia</taxon>
        <taxon>Bacteroidales</taxon>
        <taxon>Rikenellaceae</taxon>
        <taxon>Alistipes</taxon>
    </lineage>
</organism>
<feature type="domain" description="Fibronectin type-III" evidence="2">
    <location>
        <begin position="124"/>
        <end position="213"/>
    </location>
</feature>
<feature type="domain" description="Fibronectin type-III" evidence="2">
    <location>
        <begin position="33"/>
        <end position="117"/>
    </location>
</feature>
<proteinExistence type="predicted"/>
<dbReference type="RefSeq" id="WP_022331904.1">
    <property type="nucleotide sequence ID" value="NZ_DAWDUM010000010.1"/>
</dbReference>
<feature type="signal peptide" evidence="1">
    <location>
        <begin position="1"/>
        <end position="22"/>
    </location>
</feature>
<dbReference type="InterPro" id="IPR003961">
    <property type="entry name" value="FN3_dom"/>
</dbReference>
<dbReference type="SUPFAM" id="SSF49265">
    <property type="entry name" value="Fibronectin type III"/>
    <property type="match status" value="1"/>
</dbReference>
<accession>A0AAJ1CE41</accession>
<evidence type="ECO:0000256" key="1">
    <source>
        <dbReference type="SAM" id="SignalP"/>
    </source>
</evidence>
<dbReference type="PROSITE" id="PS51257">
    <property type="entry name" value="PROKAR_LIPOPROTEIN"/>
    <property type="match status" value="1"/>
</dbReference>
<evidence type="ECO:0000259" key="2">
    <source>
        <dbReference type="SMART" id="SM00060"/>
    </source>
</evidence>
<evidence type="ECO:0000313" key="4">
    <source>
        <dbReference type="Proteomes" id="UP001205035"/>
    </source>
</evidence>
<dbReference type="Proteomes" id="UP001205035">
    <property type="component" value="Unassembled WGS sequence"/>
</dbReference>
<sequence length="637" mass="67127">MIKSFLSWGTALLVLCSGLLSSCDDKNEGGGNPDPSVTLAIGDAAFNSLKFTLTLKDADKCSYICTKASEAVPAAATIIAEGQSVSASGVVEIAGLEPNTAYRLSAVALKGNINGKVSSIEHTTSAPGVHPAVVLTPGQSTTTTLTFNAALTDPETAAYVCLEKTEGLTLPTAEEILRDGKAIAQTGDILVENLKPSTTYVIAAAVANTGIYSEVNSIVMATGTPTPVVTLTAGATAPTTLTFTVGLADTEKAAYVCLEKADGTPVPTAEKILTDGTAIAQAGEITVDNLKDGTTYVIAVAASNKEVYSEVKSIEMATDKDLSGPAVFDRQVAGGYYGIPEGGRYGEYLVILADGEAVGADGVYATIGAGRTMSLNLYQFTPTNMNNIVLPDRTYKYATDKSISTFHPAKTYCMVNDGKGNITKVEFKAGTIAVTKSGSTFTVKATLTTTDDKEFTASYTGPITIEDKTAVKIEPLPDLENDVTNATFIRALAKYYNNDAGTANDCVVNLYDVQPTVNDDYDYLIGAGHMVSLYLTTALSEEMVLQEGTYTVSDTGTPGTYAPGEQIEFMDSMLAMGTYCEERNASNESVYGFITSGTVTVTKVGTNYRFVLDFTTDKGRKVSGTYEGAVEMRDKRK</sequence>
<evidence type="ECO:0000313" key="3">
    <source>
        <dbReference type="EMBL" id="MCQ5082840.1"/>
    </source>
</evidence>
<name>A0AAJ1CE41_9BACT</name>
<protein>
    <recommendedName>
        <fullName evidence="2">Fibronectin type-III domain-containing protein</fullName>
    </recommendedName>
</protein>
<dbReference type="InterPro" id="IPR036116">
    <property type="entry name" value="FN3_sf"/>
</dbReference>
<feature type="domain" description="Fibronectin type-III" evidence="2">
    <location>
        <begin position="225"/>
        <end position="309"/>
    </location>
</feature>
<dbReference type="AlphaFoldDB" id="A0AAJ1CE41"/>